<keyword evidence="3" id="KW-1185">Reference proteome</keyword>
<evidence type="ECO:0000259" key="1">
    <source>
        <dbReference type="PROSITE" id="PS51186"/>
    </source>
</evidence>
<reference evidence="2 3" key="1">
    <citation type="submission" date="2019-01" db="EMBL/GenBank/DDBJ databases">
        <title>Vagococcus silagei sp. nov. isolated from brewer's grain.</title>
        <authorList>
            <person name="Guu J.-R."/>
        </authorList>
    </citation>
    <scope>NUCLEOTIDE SEQUENCE [LARGE SCALE GENOMIC DNA]</scope>
    <source>
        <strain evidence="2 3">2B-2</strain>
    </source>
</reference>
<feature type="domain" description="N-acetyltransferase" evidence="1">
    <location>
        <begin position="6"/>
        <end position="144"/>
    </location>
</feature>
<dbReference type="AlphaFoldDB" id="A0A4S3B305"/>
<protein>
    <submittedName>
        <fullName evidence="2">GNAT family N-acetyltransferase</fullName>
    </submittedName>
</protein>
<evidence type="ECO:0000313" key="2">
    <source>
        <dbReference type="EMBL" id="THB60808.1"/>
    </source>
</evidence>
<name>A0A4S3B305_9ENTE</name>
<gene>
    <name evidence="2" type="ORF">ESZ54_07510</name>
</gene>
<organism evidence="2 3">
    <name type="scientific">Vagococcus silagei</name>
    <dbReference type="NCBI Taxonomy" id="2508885"/>
    <lineage>
        <taxon>Bacteria</taxon>
        <taxon>Bacillati</taxon>
        <taxon>Bacillota</taxon>
        <taxon>Bacilli</taxon>
        <taxon>Lactobacillales</taxon>
        <taxon>Enterococcaceae</taxon>
        <taxon>Vagococcus</taxon>
    </lineage>
</organism>
<dbReference type="GO" id="GO:0016747">
    <property type="term" value="F:acyltransferase activity, transferring groups other than amino-acyl groups"/>
    <property type="evidence" value="ECO:0007669"/>
    <property type="project" value="InterPro"/>
</dbReference>
<dbReference type="OrthoDB" id="9796171at2"/>
<dbReference type="SUPFAM" id="SSF55729">
    <property type="entry name" value="Acyl-CoA N-acyltransferases (Nat)"/>
    <property type="match status" value="1"/>
</dbReference>
<dbReference type="RefSeq" id="WP_136137055.1">
    <property type="nucleotide sequence ID" value="NZ_SDGV01000017.1"/>
</dbReference>
<dbReference type="InterPro" id="IPR000182">
    <property type="entry name" value="GNAT_dom"/>
</dbReference>
<keyword evidence="2" id="KW-0808">Transferase</keyword>
<dbReference type="PROSITE" id="PS51186">
    <property type="entry name" value="GNAT"/>
    <property type="match status" value="1"/>
</dbReference>
<sequence length="144" mass="16699">METIIKTLPELTSTEFFEIAQERVKVFVVEQNCPYQEIDEDDSVAKHVILKKDNQIVAYSRIIEKPEHVTFGRVLVVEEFRGDKFGQELVKTTLAEIERLALNKPVIISAQNYLVDFYSSFGFEVISDVYLEDDIPHIDMELKK</sequence>
<dbReference type="Gene3D" id="3.40.630.30">
    <property type="match status" value="1"/>
</dbReference>
<evidence type="ECO:0000313" key="3">
    <source>
        <dbReference type="Proteomes" id="UP000310506"/>
    </source>
</evidence>
<proteinExistence type="predicted"/>
<accession>A0A4S3B305</accession>
<dbReference type="EMBL" id="SDGV01000017">
    <property type="protein sequence ID" value="THB60808.1"/>
    <property type="molecule type" value="Genomic_DNA"/>
</dbReference>
<dbReference type="InterPro" id="IPR016181">
    <property type="entry name" value="Acyl_CoA_acyltransferase"/>
</dbReference>
<comment type="caution">
    <text evidence="2">The sequence shown here is derived from an EMBL/GenBank/DDBJ whole genome shotgun (WGS) entry which is preliminary data.</text>
</comment>
<dbReference type="Proteomes" id="UP000310506">
    <property type="component" value="Unassembled WGS sequence"/>
</dbReference>
<dbReference type="Pfam" id="PF13673">
    <property type="entry name" value="Acetyltransf_10"/>
    <property type="match status" value="1"/>
</dbReference>